<evidence type="ECO:0000313" key="2">
    <source>
        <dbReference type="Proteomes" id="UP000254939"/>
    </source>
</evidence>
<accession>A0A370KFY9</accession>
<gene>
    <name evidence="1" type="ORF">B5K06_29575</name>
</gene>
<reference evidence="1 2" key="1">
    <citation type="submission" date="2017-03" db="EMBL/GenBank/DDBJ databases">
        <title>Genome analysis of Rhizobial strains effectives or ineffectives for nitrogen fixation isolated from bean seeds.</title>
        <authorList>
            <person name="Peralta H."/>
            <person name="Aguilar-Vera A."/>
            <person name="Mora Y."/>
            <person name="Vargas-Lagunas C."/>
            <person name="Girard L."/>
            <person name="Mora J."/>
        </authorList>
    </citation>
    <scope>NUCLEOTIDE SEQUENCE [LARGE SCALE GENOMIC DNA]</scope>
    <source>
        <strain evidence="1 2">CCGM3</strain>
    </source>
</reference>
<protein>
    <submittedName>
        <fullName evidence="1">Uncharacterized protein</fullName>
    </submittedName>
</protein>
<name>A0A370KFY9_9HYPH</name>
<dbReference type="AlphaFoldDB" id="A0A370KFY9"/>
<organism evidence="1 2">
    <name type="scientific">Rhizobium grahamii</name>
    <dbReference type="NCBI Taxonomy" id="1120045"/>
    <lineage>
        <taxon>Bacteria</taxon>
        <taxon>Pseudomonadati</taxon>
        <taxon>Pseudomonadota</taxon>
        <taxon>Alphaproteobacteria</taxon>
        <taxon>Hyphomicrobiales</taxon>
        <taxon>Rhizobiaceae</taxon>
        <taxon>Rhizobium/Agrobacterium group</taxon>
        <taxon>Rhizobium</taxon>
    </lineage>
</organism>
<sequence>MTNYVMPSGCRVGTVSLSNYDEIGLLPSPIDLWPSEERYFGDYESIVGTNTSKQGFACVRADVSICSWQL</sequence>
<comment type="caution">
    <text evidence="1">The sequence shown here is derived from an EMBL/GenBank/DDBJ whole genome shotgun (WGS) entry which is preliminary data.</text>
</comment>
<proteinExistence type="predicted"/>
<dbReference type="Proteomes" id="UP000254939">
    <property type="component" value="Unassembled WGS sequence"/>
</dbReference>
<evidence type="ECO:0000313" key="1">
    <source>
        <dbReference type="EMBL" id="RDJ03549.1"/>
    </source>
</evidence>
<dbReference type="EMBL" id="NAAC01000042">
    <property type="protein sequence ID" value="RDJ03549.1"/>
    <property type="molecule type" value="Genomic_DNA"/>
</dbReference>